<dbReference type="InterPro" id="IPR050765">
    <property type="entry name" value="Riboflavin_Biosynth_HTPR"/>
</dbReference>
<name>A0ABX6K0A2_9MICO</name>
<gene>
    <name evidence="2" type="ORF">G7066_07540</name>
</gene>
<evidence type="ECO:0000313" key="3">
    <source>
        <dbReference type="Proteomes" id="UP000503441"/>
    </source>
</evidence>
<accession>A0ABX6K0A2</accession>
<keyword evidence="3" id="KW-1185">Reference proteome</keyword>
<dbReference type="SUPFAM" id="SSF53597">
    <property type="entry name" value="Dihydrofolate reductase-like"/>
    <property type="match status" value="1"/>
</dbReference>
<proteinExistence type="predicted"/>
<dbReference type="Gene3D" id="3.40.430.10">
    <property type="entry name" value="Dihydrofolate Reductase, subunit A"/>
    <property type="match status" value="1"/>
</dbReference>
<dbReference type="Proteomes" id="UP000503441">
    <property type="component" value="Chromosome"/>
</dbReference>
<dbReference type="Pfam" id="PF01872">
    <property type="entry name" value="RibD_C"/>
    <property type="match status" value="1"/>
</dbReference>
<dbReference type="InterPro" id="IPR002734">
    <property type="entry name" value="RibDG_C"/>
</dbReference>
<dbReference type="EMBL" id="CP049933">
    <property type="protein sequence ID" value="QIM18509.1"/>
    <property type="molecule type" value="Genomic_DNA"/>
</dbReference>
<protein>
    <submittedName>
        <fullName evidence="2">Deaminase</fullName>
    </submittedName>
</protein>
<evidence type="ECO:0000259" key="1">
    <source>
        <dbReference type="Pfam" id="PF01872"/>
    </source>
</evidence>
<feature type="domain" description="Bacterial bifunctional deaminase-reductase C-terminal" evidence="1">
    <location>
        <begin position="10"/>
        <end position="182"/>
    </location>
</feature>
<dbReference type="RefSeq" id="WP_166330161.1">
    <property type="nucleotide sequence ID" value="NZ_CP049933.1"/>
</dbReference>
<evidence type="ECO:0000313" key="2">
    <source>
        <dbReference type="EMBL" id="QIM18509.1"/>
    </source>
</evidence>
<dbReference type="InterPro" id="IPR024072">
    <property type="entry name" value="DHFR-like_dom_sf"/>
</dbReference>
<reference evidence="2 3" key="1">
    <citation type="submission" date="2020-03" db="EMBL/GenBank/DDBJ databases">
        <title>Leucobacter sp. nov., isolated from beetles.</title>
        <authorList>
            <person name="Hyun D.-W."/>
            <person name="Bae J.-W."/>
        </authorList>
    </citation>
    <scope>NUCLEOTIDE SEQUENCE [LARGE SCALE GENOMIC DNA]</scope>
    <source>
        <strain evidence="2 3">HDW9A</strain>
    </source>
</reference>
<organism evidence="2 3">
    <name type="scientific">Leucobacter coleopterorum</name>
    <dbReference type="NCBI Taxonomy" id="2714933"/>
    <lineage>
        <taxon>Bacteria</taxon>
        <taxon>Bacillati</taxon>
        <taxon>Actinomycetota</taxon>
        <taxon>Actinomycetes</taxon>
        <taxon>Micrococcales</taxon>
        <taxon>Microbacteriaceae</taxon>
        <taxon>Leucobacter</taxon>
    </lineage>
</organism>
<dbReference type="PANTHER" id="PTHR38011">
    <property type="entry name" value="DIHYDROFOLATE REDUCTASE FAMILY PROTEIN (AFU_ORTHOLOGUE AFUA_8G06820)"/>
    <property type="match status" value="1"/>
</dbReference>
<sequence length="191" mass="21669">MSARFVYWMNVSLDLKIEYTDNENGGGNWMRIGETLHREFNRRAAALTASVEGRKFYEIMEEYWPAVRTDESEPQFMREYGEIWTTTPKYLVSRSRTIAQHNTTVLGDNAIEQLARIREESSGDIGVGGASIATQLLHAGLIDELLLFIHPVVLGEGRPLFDLQNGPVVLDLLEQGAFPEGVTMHRYSVRH</sequence>
<dbReference type="PANTHER" id="PTHR38011:SF11">
    <property type="entry name" value="2,5-DIAMINO-6-RIBOSYLAMINO-4(3H)-PYRIMIDINONE 5'-PHOSPHATE REDUCTASE"/>
    <property type="match status" value="1"/>
</dbReference>